<dbReference type="GO" id="GO:0006508">
    <property type="term" value="P:proteolysis"/>
    <property type="evidence" value="ECO:0007669"/>
    <property type="project" value="UniProtKB-KW"/>
</dbReference>
<dbReference type="GO" id="GO:0016579">
    <property type="term" value="P:protein deubiquitination"/>
    <property type="evidence" value="ECO:0007669"/>
    <property type="project" value="TreeGrafter"/>
</dbReference>
<keyword evidence="9" id="KW-0812">Transmembrane</keyword>
<evidence type="ECO:0000259" key="10">
    <source>
        <dbReference type="PROSITE" id="PS50802"/>
    </source>
</evidence>
<dbReference type="AlphaFoldDB" id="A0A7E4W8B0"/>
<keyword evidence="11" id="KW-1185">Reference proteome</keyword>
<dbReference type="WBParaSite" id="Pan_g806.t2">
    <property type="protein sequence ID" value="Pan_g806.t2"/>
    <property type="gene ID" value="Pan_g806"/>
</dbReference>
<keyword evidence="6" id="KW-0378">Hydrolase</keyword>
<dbReference type="CDD" id="cd22752">
    <property type="entry name" value="OTU_OTUD5-like"/>
    <property type="match status" value="1"/>
</dbReference>
<name>A0A7E4W8B0_PANRE</name>
<reference evidence="11" key="1">
    <citation type="journal article" date="2013" name="Genetics">
        <title>The draft genome and transcriptome of Panagrellus redivivus are shaped by the harsh demands of a free-living lifestyle.</title>
        <authorList>
            <person name="Srinivasan J."/>
            <person name="Dillman A.R."/>
            <person name="Macchietto M.G."/>
            <person name="Heikkinen L."/>
            <person name="Lakso M."/>
            <person name="Fracchia K.M."/>
            <person name="Antoshechkin I."/>
            <person name="Mortazavi A."/>
            <person name="Wong G."/>
            <person name="Sternberg P.W."/>
        </authorList>
    </citation>
    <scope>NUCLEOTIDE SEQUENCE [LARGE SCALE GENOMIC DNA]</scope>
    <source>
        <strain evidence="11">MT8872</strain>
    </source>
</reference>
<feature type="compositionally biased region" description="Polar residues" evidence="8">
    <location>
        <begin position="325"/>
        <end position="346"/>
    </location>
</feature>
<dbReference type="InterPro" id="IPR038765">
    <property type="entry name" value="Papain-like_cys_pep_sf"/>
</dbReference>
<feature type="region of interest" description="Disordered" evidence="8">
    <location>
        <begin position="404"/>
        <end position="442"/>
    </location>
</feature>
<evidence type="ECO:0000256" key="9">
    <source>
        <dbReference type="SAM" id="Phobius"/>
    </source>
</evidence>
<dbReference type="Pfam" id="PF02338">
    <property type="entry name" value="OTU"/>
    <property type="match status" value="1"/>
</dbReference>
<evidence type="ECO:0000256" key="8">
    <source>
        <dbReference type="SAM" id="MobiDB-lite"/>
    </source>
</evidence>
<keyword evidence="9" id="KW-0472">Membrane</keyword>
<dbReference type="Gene3D" id="3.90.70.80">
    <property type="match status" value="1"/>
</dbReference>
<protein>
    <recommendedName>
        <fullName evidence="3">ubiquitinyl hydrolase 1</fullName>
        <ecNumber evidence="3">3.4.19.12</ecNumber>
    </recommendedName>
    <alternativeName>
        <fullName evidence="7">Deubiquitinating enzyme A</fullName>
    </alternativeName>
</protein>
<evidence type="ECO:0000256" key="2">
    <source>
        <dbReference type="ARBA" id="ARBA00010407"/>
    </source>
</evidence>
<dbReference type="Proteomes" id="UP000492821">
    <property type="component" value="Unassembled WGS sequence"/>
</dbReference>
<dbReference type="GO" id="GO:0061578">
    <property type="term" value="F:K63-linked deubiquitinase activity"/>
    <property type="evidence" value="ECO:0007669"/>
    <property type="project" value="TreeGrafter"/>
</dbReference>
<feature type="transmembrane region" description="Helical" evidence="9">
    <location>
        <begin position="28"/>
        <end position="49"/>
    </location>
</feature>
<feature type="region of interest" description="Disordered" evidence="8">
    <location>
        <begin position="301"/>
        <end position="357"/>
    </location>
</feature>
<keyword evidence="9" id="KW-1133">Transmembrane helix</keyword>
<keyword evidence="5" id="KW-0833">Ubl conjugation pathway</keyword>
<feature type="compositionally biased region" description="Polar residues" evidence="8">
    <location>
        <begin position="418"/>
        <end position="430"/>
    </location>
</feature>
<evidence type="ECO:0000256" key="1">
    <source>
        <dbReference type="ARBA" id="ARBA00000707"/>
    </source>
</evidence>
<evidence type="ECO:0000313" key="11">
    <source>
        <dbReference type="Proteomes" id="UP000492821"/>
    </source>
</evidence>
<dbReference type="InterPro" id="IPR050704">
    <property type="entry name" value="Peptidase_C85-like"/>
</dbReference>
<feature type="domain" description="OTU" evidence="10">
    <location>
        <begin position="91"/>
        <end position="219"/>
    </location>
</feature>
<comment type="similarity">
    <text evidence="2">Belongs to the peptidase C85 family.</text>
</comment>
<dbReference type="PANTHER" id="PTHR12419:SF4">
    <property type="entry name" value="OTU DOMAIN-CONTAINING PROTEIN 5"/>
    <property type="match status" value="1"/>
</dbReference>
<dbReference type="PROSITE" id="PS50802">
    <property type="entry name" value="OTU"/>
    <property type="match status" value="1"/>
</dbReference>
<evidence type="ECO:0000313" key="12">
    <source>
        <dbReference type="WBParaSite" id="Pan_g806.t2"/>
    </source>
</evidence>
<keyword evidence="4" id="KW-0645">Protease</keyword>
<dbReference type="SUPFAM" id="SSF54001">
    <property type="entry name" value="Cysteine proteinases"/>
    <property type="match status" value="1"/>
</dbReference>
<dbReference type="GO" id="GO:0004843">
    <property type="term" value="F:cysteine-type deubiquitinase activity"/>
    <property type="evidence" value="ECO:0007669"/>
    <property type="project" value="UniProtKB-EC"/>
</dbReference>
<dbReference type="PANTHER" id="PTHR12419">
    <property type="entry name" value="OTU DOMAIN CONTAINING PROTEIN"/>
    <property type="match status" value="1"/>
</dbReference>
<evidence type="ECO:0000256" key="5">
    <source>
        <dbReference type="ARBA" id="ARBA00022786"/>
    </source>
</evidence>
<proteinExistence type="inferred from homology"/>
<evidence type="ECO:0000256" key="6">
    <source>
        <dbReference type="ARBA" id="ARBA00022801"/>
    </source>
</evidence>
<dbReference type="InterPro" id="IPR003323">
    <property type="entry name" value="OTU_dom"/>
</dbReference>
<reference evidence="12" key="2">
    <citation type="submission" date="2020-10" db="UniProtKB">
        <authorList>
            <consortium name="WormBaseParasite"/>
        </authorList>
    </citation>
    <scope>IDENTIFICATION</scope>
</reference>
<evidence type="ECO:0000256" key="4">
    <source>
        <dbReference type="ARBA" id="ARBA00022670"/>
    </source>
</evidence>
<sequence length="507" mass="56577">MPPENDNRNRELEYAKYKENHIRIRRKITNVALFLAILYIIFIAARSLYIQNPSVGPSSTVDKTGNEDGSGFANEELERRFAERLQNVRGLGKIEVAGDGACMFRAVAKQVFGTDDRHMEVRQHCIEYISRNRDHFSQFITEDFEAYIARKKDPSSHGNHVELQAISEIYGRQIEIYEYDTKPVITFHPITVDANVVGEHPPLMLSYHGNVHYNCVADIAHPINAPIVPIYPNLSTNMHDEVVYKDAVQKSEMTHIEEQMLNDKKKMTDFEGTEQDLIQQVARDSYMDYIQFLENSQKCEAKKDRTIRKKSPEVAPSTVAAPTVSAETPASSSNVASTNLPSTSRSPTKRGASYPSLFSENDEDDVFGCKIPRNSASTISLPAMGSNMKRENIDVSTFTWNVPSEKVPKPKSPVKESTPASTTVKPSTAASAPKFQAMSRNPSIVDLPPLNLDATIPPAPVSLNAPQGTSSLYEELLASTLFVPDDEKDSLSHALAISQQEYYKSSR</sequence>
<organism evidence="11 12">
    <name type="scientific">Panagrellus redivivus</name>
    <name type="common">Microworm</name>
    <dbReference type="NCBI Taxonomy" id="6233"/>
    <lineage>
        <taxon>Eukaryota</taxon>
        <taxon>Metazoa</taxon>
        <taxon>Ecdysozoa</taxon>
        <taxon>Nematoda</taxon>
        <taxon>Chromadorea</taxon>
        <taxon>Rhabditida</taxon>
        <taxon>Tylenchina</taxon>
        <taxon>Panagrolaimomorpha</taxon>
        <taxon>Panagrolaimoidea</taxon>
        <taxon>Panagrolaimidae</taxon>
        <taxon>Panagrellus</taxon>
    </lineage>
</organism>
<accession>A0A7E4W8B0</accession>
<evidence type="ECO:0000256" key="3">
    <source>
        <dbReference type="ARBA" id="ARBA00012759"/>
    </source>
</evidence>
<comment type="catalytic activity">
    <reaction evidence="1">
        <text>Thiol-dependent hydrolysis of ester, thioester, amide, peptide and isopeptide bonds formed by the C-terminal Gly of ubiquitin (a 76-residue protein attached to proteins as an intracellular targeting signal).</text>
        <dbReference type="EC" id="3.4.19.12"/>
    </reaction>
</comment>
<dbReference type="EC" id="3.4.19.12" evidence="3"/>
<evidence type="ECO:0000256" key="7">
    <source>
        <dbReference type="ARBA" id="ARBA00033460"/>
    </source>
</evidence>